<proteinExistence type="predicted"/>
<accession>A0A9Q1C987</accession>
<comment type="caution">
    <text evidence="2">The sequence shown here is derived from an EMBL/GenBank/DDBJ whole genome shotgun (WGS) entry which is preliminary data.</text>
</comment>
<feature type="compositionally biased region" description="Basic and acidic residues" evidence="1">
    <location>
        <begin position="471"/>
        <end position="489"/>
    </location>
</feature>
<dbReference type="AlphaFoldDB" id="A0A9Q1C987"/>
<feature type="region of interest" description="Disordered" evidence="1">
    <location>
        <begin position="402"/>
        <end position="524"/>
    </location>
</feature>
<feature type="compositionally biased region" description="Low complexity" evidence="1">
    <location>
        <begin position="161"/>
        <end position="172"/>
    </location>
</feature>
<organism evidence="2 3">
    <name type="scientific">Holothuria leucospilota</name>
    <name type="common">Black long sea cucumber</name>
    <name type="synonym">Mertensiothuria leucospilota</name>
    <dbReference type="NCBI Taxonomy" id="206669"/>
    <lineage>
        <taxon>Eukaryota</taxon>
        <taxon>Metazoa</taxon>
        <taxon>Echinodermata</taxon>
        <taxon>Eleutherozoa</taxon>
        <taxon>Echinozoa</taxon>
        <taxon>Holothuroidea</taxon>
        <taxon>Aspidochirotacea</taxon>
        <taxon>Aspidochirotida</taxon>
        <taxon>Holothuriidae</taxon>
        <taxon>Holothuria</taxon>
    </lineage>
</organism>
<feature type="compositionally biased region" description="Polar residues" evidence="1">
    <location>
        <begin position="405"/>
        <end position="419"/>
    </location>
</feature>
<dbReference type="OrthoDB" id="10575835at2759"/>
<sequence>MDDDPRFVQDVNLFDNAEWEDILNELTKKYGPMPDYLYNAIFMKEHVSSTPDSNSLSETPASFTDEKPIPDDSSEDCGIVSPEFHRRSPGVDSGCSVGFNDDDDDDEIKMDSPYRRMDSAIEKIRSEMTDLRLMTIALTKRFIYAFDIIEDIKYLNENSSSRESLSGSLNGSQEQLTPRTRRRKSHFKKFSRSVPLARGTCPDVINRQNRKLSEDIKLRLFEKQVEGLNGYGNIPSIDSHAKVNETTGKERLRRASDDSTAHFVNSAESTVLHRRSYSISYGQGNNDQWIENVQEIDRSSRNMEEFASMIRAQTTAFDKYLSLSDTLNDGTGLEVDSSKQKSAARESPIELDDVNLRVDEIVKPSEKSRANFVLEKDRESVYEFIFDQSFLGDDVAEEKSYPHVSASTPCSPTLFTSSRESPRTSWLHGEGRLSYNEKHENKSPQKTPNRTGRSRSLSFQSYEDDSPVVPEGKEESNRSQETTTKDSRKEKPKPKPLTRSLTFQEFTNMRKRKKASPKQDEIANVSPISPRYLQLIMMLEQENGTDL</sequence>
<gene>
    <name evidence="2" type="ORF">HOLleu_14858</name>
</gene>
<name>A0A9Q1C987_HOLLE</name>
<feature type="compositionally biased region" description="Polar residues" evidence="1">
    <location>
        <begin position="48"/>
        <end position="62"/>
    </location>
</feature>
<evidence type="ECO:0000313" key="3">
    <source>
        <dbReference type="Proteomes" id="UP001152320"/>
    </source>
</evidence>
<feature type="region of interest" description="Disordered" evidence="1">
    <location>
        <begin position="161"/>
        <end position="187"/>
    </location>
</feature>
<feature type="compositionally biased region" description="Basic and acidic residues" evidence="1">
    <location>
        <begin position="429"/>
        <end position="443"/>
    </location>
</feature>
<protein>
    <submittedName>
        <fullName evidence="2">Uncharacterized protein</fullName>
    </submittedName>
</protein>
<dbReference type="Proteomes" id="UP001152320">
    <property type="component" value="Chromosome 6"/>
</dbReference>
<dbReference type="EMBL" id="JAIZAY010000006">
    <property type="protein sequence ID" value="KAJ8040538.1"/>
    <property type="molecule type" value="Genomic_DNA"/>
</dbReference>
<evidence type="ECO:0000313" key="2">
    <source>
        <dbReference type="EMBL" id="KAJ8040538.1"/>
    </source>
</evidence>
<feature type="region of interest" description="Disordered" evidence="1">
    <location>
        <begin position="48"/>
        <end position="110"/>
    </location>
</feature>
<keyword evidence="3" id="KW-1185">Reference proteome</keyword>
<feature type="compositionally biased region" description="Polar residues" evidence="1">
    <location>
        <begin position="444"/>
        <end position="461"/>
    </location>
</feature>
<evidence type="ECO:0000256" key="1">
    <source>
        <dbReference type="SAM" id="MobiDB-lite"/>
    </source>
</evidence>
<reference evidence="2" key="1">
    <citation type="submission" date="2021-10" db="EMBL/GenBank/DDBJ databases">
        <title>Tropical sea cucumber genome reveals ecological adaptation and Cuvierian tubules defense mechanism.</title>
        <authorList>
            <person name="Chen T."/>
        </authorList>
    </citation>
    <scope>NUCLEOTIDE SEQUENCE</scope>
    <source>
        <strain evidence="2">Nanhai2018</strain>
        <tissue evidence="2">Muscle</tissue>
    </source>
</reference>